<sequence length="409" mass="48333">MEKLSNTMYSPSRIGTFSDCRLKYKYEYIDKLESDLETIEAFRGGIIHQVLEEFYKLVKGGLVKNIDWVIKEYTELWSKNYNERIKIVKKQFTAEDYFNKGKQCLLDYYEKYKPFNQAKVVATEEQLLFAIKYNETTCQFRGILDRLDWNDKTNMFEIHDYKVNNKLITQGEADNDWQLGLYSIALKNKWPDADKVKLIWHSLLFNKEVVSSRTPVQAEELQKNVIGLIKEIESCEDFYPEKSPLCDWCDFQKICPLWRHPKKMEDIPVNEYKNDDGVKLVEKYAALEGTKNELKKTIYEIEEEQAKIKEVVIEYAEKEKISVIDGSEAQIKIDIKNELKAPTKSEDPSNWVQLRDFLIKEGRYQDVSTVNSNMLSYKLRGKDWPADFIEKIKKFLKREVTKTIKLIKK</sequence>
<dbReference type="Pfam" id="PF12705">
    <property type="entry name" value="PDDEXK_1"/>
    <property type="match status" value="1"/>
</dbReference>
<dbReference type="InterPro" id="IPR038726">
    <property type="entry name" value="PDDEXK_AddAB-type"/>
</dbReference>
<accession>A0A2J0KTS1</accession>
<evidence type="ECO:0000313" key="4">
    <source>
        <dbReference type="Proteomes" id="UP000230052"/>
    </source>
</evidence>
<dbReference type="EMBL" id="PEWV01000031">
    <property type="protein sequence ID" value="PIU41878.1"/>
    <property type="molecule type" value="Genomic_DNA"/>
</dbReference>
<dbReference type="InterPro" id="IPR011604">
    <property type="entry name" value="PDDEXK-like_dom_sf"/>
</dbReference>
<evidence type="ECO:0000259" key="2">
    <source>
        <dbReference type="Pfam" id="PF12705"/>
    </source>
</evidence>
<organism evidence="3 4">
    <name type="scientific">Candidatus Aquitaenariimonas noxiae</name>
    <dbReference type="NCBI Taxonomy" id="1974741"/>
    <lineage>
        <taxon>Bacteria</taxon>
        <taxon>Pseudomonadati</taxon>
        <taxon>Candidatus Omnitrophota</taxon>
        <taxon>Candidatus Aquitaenariimonas</taxon>
    </lineage>
</organism>
<evidence type="ECO:0000256" key="1">
    <source>
        <dbReference type="SAM" id="Coils"/>
    </source>
</evidence>
<gene>
    <name evidence="3" type="ORF">COS99_03150</name>
</gene>
<dbReference type="Proteomes" id="UP000230052">
    <property type="component" value="Unassembled WGS sequence"/>
</dbReference>
<dbReference type="Gene3D" id="3.90.320.10">
    <property type="match status" value="1"/>
</dbReference>
<reference evidence="3 4" key="1">
    <citation type="submission" date="2017-09" db="EMBL/GenBank/DDBJ databases">
        <title>Depth-based differentiation of microbial function through sediment-hosted aquifers and enrichment of novel symbionts in the deep terrestrial subsurface.</title>
        <authorList>
            <person name="Probst A.J."/>
            <person name="Ladd B."/>
            <person name="Jarett J.K."/>
            <person name="Geller-Mcgrath D.E."/>
            <person name="Sieber C.M."/>
            <person name="Emerson J.B."/>
            <person name="Anantharaman K."/>
            <person name="Thomas B.C."/>
            <person name="Malmstrom R."/>
            <person name="Stieglmeier M."/>
            <person name="Klingl A."/>
            <person name="Woyke T."/>
            <person name="Ryan C.M."/>
            <person name="Banfield J.F."/>
        </authorList>
    </citation>
    <scope>NUCLEOTIDE SEQUENCE [LARGE SCALE GENOMIC DNA]</scope>
    <source>
        <strain evidence="3">CG07_land_8_20_14_0_80_42_15</strain>
    </source>
</reference>
<dbReference type="AlphaFoldDB" id="A0A2J0KTS1"/>
<name>A0A2J0KTS1_9BACT</name>
<evidence type="ECO:0000313" key="3">
    <source>
        <dbReference type="EMBL" id="PIU41878.1"/>
    </source>
</evidence>
<feature type="domain" description="PD-(D/E)XK endonuclease-like" evidence="2">
    <location>
        <begin position="10"/>
        <end position="256"/>
    </location>
</feature>
<keyword evidence="1" id="KW-0175">Coiled coil</keyword>
<proteinExistence type="predicted"/>
<comment type="caution">
    <text evidence="3">The sequence shown here is derived from an EMBL/GenBank/DDBJ whole genome shotgun (WGS) entry which is preliminary data.</text>
</comment>
<protein>
    <recommendedName>
        <fullName evidence="2">PD-(D/E)XK endonuclease-like domain-containing protein</fullName>
    </recommendedName>
</protein>
<feature type="coiled-coil region" evidence="1">
    <location>
        <begin position="284"/>
        <end position="321"/>
    </location>
</feature>